<evidence type="ECO:0000256" key="2">
    <source>
        <dbReference type="SAM" id="Phobius"/>
    </source>
</evidence>
<feature type="transmembrane region" description="Helical" evidence="2">
    <location>
        <begin position="42"/>
        <end position="67"/>
    </location>
</feature>
<dbReference type="EMBL" id="CVQI01017780">
    <property type="protein sequence ID" value="CRK25494.1"/>
    <property type="molecule type" value="Genomic_DNA"/>
</dbReference>
<protein>
    <submittedName>
        <fullName evidence="3">Uncharacterized protein</fullName>
    </submittedName>
</protein>
<keyword evidence="2" id="KW-0472">Membrane</keyword>
<keyword evidence="2" id="KW-0812">Transmembrane</keyword>
<sequence length="75" mass="7970">MYASSTSEGPAPTTEKKKMPYDSATRLESADGSICGIRRKLFWAWIAGGILIILLAVGVGVGAGFALNRPHHDNP</sequence>
<proteinExistence type="predicted"/>
<evidence type="ECO:0000313" key="4">
    <source>
        <dbReference type="EMBL" id="CRK30379.1"/>
    </source>
</evidence>
<feature type="region of interest" description="Disordered" evidence="1">
    <location>
        <begin position="1"/>
        <end position="24"/>
    </location>
</feature>
<evidence type="ECO:0000313" key="5">
    <source>
        <dbReference type="Proteomes" id="UP000044602"/>
    </source>
</evidence>
<keyword evidence="2" id="KW-1133">Transmembrane helix</keyword>
<evidence type="ECO:0000256" key="1">
    <source>
        <dbReference type="SAM" id="MobiDB-lite"/>
    </source>
</evidence>
<evidence type="ECO:0000313" key="6">
    <source>
        <dbReference type="Proteomes" id="UP000045706"/>
    </source>
</evidence>
<reference evidence="5 6" key="1">
    <citation type="submission" date="2015-05" db="EMBL/GenBank/DDBJ databases">
        <authorList>
            <person name="Fogelqvist Johan"/>
        </authorList>
    </citation>
    <scope>NUCLEOTIDE SEQUENCE [LARGE SCALE GENOMIC DNA]</scope>
    <source>
        <strain evidence="4">VL1</strain>
        <strain evidence="3">VL2</strain>
    </source>
</reference>
<gene>
    <name evidence="4" type="ORF">BN1708_000910</name>
    <name evidence="3" type="ORF">BN1723_013581</name>
</gene>
<dbReference type="EMBL" id="CVQH01021417">
    <property type="protein sequence ID" value="CRK30379.1"/>
    <property type="molecule type" value="Genomic_DNA"/>
</dbReference>
<dbReference type="AlphaFoldDB" id="A0A0G4LU59"/>
<organism evidence="3 6">
    <name type="scientific">Verticillium longisporum</name>
    <name type="common">Verticillium dahliae var. longisporum</name>
    <dbReference type="NCBI Taxonomy" id="100787"/>
    <lineage>
        <taxon>Eukaryota</taxon>
        <taxon>Fungi</taxon>
        <taxon>Dikarya</taxon>
        <taxon>Ascomycota</taxon>
        <taxon>Pezizomycotina</taxon>
        <taxon>Sordariomycetes</taxon>
        <taxon>Hypocreomycetidae</taxon>
        <taxon>Glomerellales</taxon>
        <taxon>Plectosphaerellaceae</taxon>
        <taxon>Verticillium</taxon>
    </lineage>
</organism>
<name>A0A0G4LU59_VERLO</name>
<dbReference type="Proteomes" id="UP000044602">
    <property type="component" value="Unassembled WGS sequence"/>
</dbReference>
<accession>A0A0G4LU59</accession>
<evidence type="ECO:0000313" key="3">
    <source>
        <dbReference type="EMBL" id="CRK25494.1"/>
    </source>
</evidence>
<dbReference type="Proteomes" id="UP000045706">
    <property type="component" value="Unassembled WGS sequence"/>
</dbReference>
<keyword evidence="5" id="KW-1185">Reference proteome</keyword>